<dbReference type="Pfam" id="PF10049">
    <property type="entry name" value="DUF2283"/>
    <property type="match status" value="1"/>
</dbReference>
<organism evidence="1 2">
    <name type="scientific">Micromonospora carbonacea</name>
    <dbReference type="NCBI Taxonomy" id="47853"/>
    <lineage>
        <taxon>Bacteria</taxon>
        <taxon>Bacillati</taxon>
        <taxon>Actinomycetota</taxon>
        <taxon>Actinomycetes</taxon>
        <taxon>Micromonosporales</taxon>
        <taxon>Micromonosporaceae</taxon>
        <taxon>Micromonospora</taxon>
    </lineage>
</organism>
<evidence type="ECO:0000313" key="2">
    <source>
        <dbReference type="Proteomes" id="UP000183585"/>
    </source>
</evidence>
<proteinExistence type="predicted"/>
<sequence>MTMYKEACLPLVCTYDSDADAAYVYLQHPVAPGASERMATFDFDQGMFNLDLDREGRILGLEVLGASRHLPPALLQAILAEGQATPEGS</sequence>
<dbReference type="AlphaFoldDB" id="A0A1C5AZ34"/>
<protein>
    <submittedName>
        <fullName evidence="1">Uncharacterized protein YuzE</fullName>
    </submittedName>
</protein>
<evidence type="ECO:0000313" key="1">
    <source>
        <dbReference type="EMBL" id="SCF50468.1"/>
    </source>
</evidence>
<dbReference type="EMBL" id="FMCT01000039">
    <property type="protein sequence ID" value="SCF50468.1"/>
    <property type="molecule type" value="Genomic_DNA"/>
</dbReference>
<keyword evidence="2" id="KW-1185">Reference proteome</keyword>
<dbReference type="InterPro" id="IPR019270">
    <property type="entry name" value="DUF2283"/>
</dbReference>
<gene>
    <name evidence="1" type="ORF">GA0070563_1395</name>
</gene>
<accession>A0A1C5AZ34</accession>
<name>A0A1C5AZ34_9ACTN</name>
<dbReference type="Proteomes" id="UP000183585">
    <property type="component" value="Unassembled WGS sequence"/>
</dbReference>
<reference evidence="2" key="1">
    <citation type="submission" date="2016-06" db="EMBL/GenBank/DDBJ databases">
        <authorList>
            <person name="Varghese N."/>
            <person name="Submissions Spin"/>
        </authorList>
    </citation>
    <scope>NUCLEOTIDE SEQUENCE [LARGE SCALE GENOMIC DNA]</scope>
    <source>
        <strain evidence="2">DSM 43168</strain>
    </source>
</reference>